<dbReference type="OMA" id="ECHGWLV"/>
<organism evidence="2 3">
    <name type="scientific">Penicillium digitatum</name>
    <name type="common">Green mold</name>
    <dbReference type="NCBI Taxonomy" id="36651"/>
    <lineage>
        <taxon>Eukaryota</taxon>
        <taxon>Fungi</taxon>
        <taxon>Dikarya</taxon>
        <taxon>Ascomycota</taxon>
        <taxon>Pezizomycotina</taxon>
        <taxon>Eurotiomycetes</taxon>
        <taxon>Eurotiomycetidae</taxon>
        <taxon>Eurotiales</taxon>
        <taxon>Aspergillaceae</taxon>
        <taxon>Penicillium</taxon>
    </lineage>
</organism>
<dbReference type="KEGG" id="pdp:PDIP_71870"/>
<reference evidence="2 3" key="1">
    <citation type="submission" date="2020-08" db="EMBL/GenBank/DDBJ databases">
        <title>The completed genome sequence of the pathogenic ascomycete fungus Penicillium digitatum.</title>
        <authorList>
            <person name="Wang M."/>
        </authorList>
    </citation>
    <scope>NUCLEOTIDE SEQUENCE [LARGE SCALE GENOMIC DNA]</scope>
    <source>
        <strain evidence="2 3">PdW03</strain>
    </source>
</reference>
<dbReference type="GeneID" id="26235503"/>
<proteinExistence type="predicted"/>
<evidence type="ECO:0000313" key="3">
    <source>
        <dbReference type="Proteomes" id="UP000595662"/>
    </source>
</evidence>
<dbReference type="AlphaFoldDB" id="A0A7T6XHT8"/>
<feature type="region of interest" description="Disordered" evidence="1">
    <location>
        <begin position="78"/>
        <end position="144"/>
    </location>
</feature>
<dbReference type="Proteomes" id="UP000595662">
    <property type="component" value="Chromosome 1"/>
</dbReference>
<evidence type="ECO:0000256" key="1">
    <source>
        <dbReference type="SAM" id="MobiDB-lite"/>
    </source>
</evidence>
<gene>
    <name evidence="2" type="ORF">Pdw03_4253</name>
</gene>
<feature type="compositionally biased region" description="Polar residues" evidence="1">
    <location>
        <begin position="109"/>
        <end position="124"/>
    </location>
</feature>
<dbReference type="VEuPathDB" id="FungiDB:PDIP_71870"/>
<evidence type="ECO:0000313" key="2">
    <source>
        <dbReference type="EMBL" id="QQK41399.1"/>
    </source>
</evidence>
<sequence>MAARTLDRMRKAQSLLRECHDWLVKNNEMLLAVGMCQIEGKLALFFEKRCFANSPCPGLQEGELPRLPRFDGYRRRDRHGSYNGYRRAHLTNRSGTEAPASRASGGQKVRTQATASTARVNVTDLTCPDADSKLPRAPAAMNRASPPSGVLLDFDNDMEFVQLPPNMVANTKTAQTADVISKGKQQLSKPSAVVGSEELASGVSVRVEGDDKSLHQTNATAAHAASAGLDTAVGGYYPPPVVEEGVVPVPPQPQLPDLLTSGSFESASPHTLQTTDNQKGNSMNCEEVPMSAVTRDGGMLIDLDDDLAVILPVRTNADTGSASHSGENDVLASGLDSGVKQNSQPEDLEEDQIVFQGNAAKEI</sequence>
<name>A0A7T6XHT8_PENDI</name>
<dbReference type="EMBL" id="CP060774">
    <property type="protein sequence ID" value="QQK41399.1"/>
    <property type="molecule type" value="Genomic_DNA"/>
</dbReference>
<feature type="region of interest" description="Disordered" evidence="1">
    <location>
        <begin position="265"/>
        <end position="284"/>
    </location>
</feature>
<dbReference type="RefSeq" id="XP_014531344.1">
    <property type="nucleotide sequence ID" value="XM_014675858.1"/>
</dbReference>
<protein>
    <submittedName>
        <fullName evidence="2">Uncharacterized protein</fullName>
    </submittedName>
</protein>
<accession>A0A7T6XHT8</accession>
<feature type="region of interest" description="Disordered" evidence="1">
    <location>
        <begin position="317"/>
        <end position="363"/>
    </location>
</feature>